<feature type="active site" description="Tele-phosphohistidine intermediate" evidence="12">
    <location>
        <position position="453"/>
    </location>
</feature>
<dbReference type="Pfam" id="PF02896">
    <property type="entry name" value="PEP-utilizers_C"/>
    <property type="match status" value="1"/>
</dbReference>
<sequence>MQQIYFFNEGRRDMRALLGGKGANLAEMTHLGLPVPQGFTISTVACHDYEKNQNQLSDELRAEIAQALTRLEALTDKKFDSMQTPLLVSVRSGAAISMPGMMDTILNLGLNDQTVLGLAEQTHNERFAWDCYRRLLQMFGNVVYGMPEQTFESVLTSYKRRNGYHNDLDLTAGDLKAIAARFQDLYLESGHGTFPQSPQEQLELAVAAVFTSWQNPRAQVYRELHHIDNTIGTAVNVQAMVFGNSGADSGTGVAFTRDPVTGEKKIFGEFLQNAQGEDVVSGVRTPQGLPAMEKMAPQAYQQFLTAVAKLEKHYRDMQDVEFTLEHGKLYFLQTRNGKRTAKAAVKIAVDQVNEGLIERNAALLRIDPEQVSNLLHPEFAAATLAAHTPLTKGLPASPGAASGKIYFTASSAKAAHEAGEQVILVRQDTSPEDIEGMVVSEAIVTSRGGMTSHAAVVARGMGKCGVVGCENLVVDQEKQQVTINGKVFPAGSELSVDGASGQLYQGHLEATQATQDQNLQILLSWAQEAGQLDVYANADTPNDFVQALNFGAKGIGLTRTEHMFFKTDRLLKMRRLIIAGTALDRVEPLAELQELQTEDFYQLYRLAQGKTVTIRLLDPPLHEFLPHDAKEMARVAAALDMPVTALAKRVAVLHEANPMLGHRGCRLAVTYPDIYEMQVTAIIHAALRLKKEGVPVKPHIMLPLIDTLPELQWLKARLVAKINDLLAAAHTPLHYQIGIMIEMPRACLIADQLAQAADFFSFGTNDLTQLTFGYSRDDIGSFLPTYLDQGILKADPFKTLDVEGVGKLMKMAVDKGRYERRSLPIGVCGELGGDPASIRYFAEIGIDYVSVSPFRVPSAILASAQSALQRNYQASKVAVQAH</sequence>
<evidence type="ECO:0000256" key="4">
    <source>
        <dbReference type="ARBA" id="ARBA00020138"/>
    </source>
</evidence>
<evidence type="ECO:0000256" key="7">
    <source>
        <dbReference type="ARBA" id="ARBA00022741"/>
    </source>
</evidence>
<dbReference type="InterPro" id="IPR040442">
    <property type="entry name" value="Pyrv_kinase-like_dom_sf"/>
</dbReference>
<dbReference type="Gene3D" id="1.10.189.10">
    <property type="entry name" value="Pyruvate Phosphate Dikinase, domain 2"/>
    <property type="match status" value="1"/>
</dbReference>
<name>A0A0R1FEW3_9LACO</name>
<evidence type="ECO:0000256" key="3">
    <source>
        <dbReference type="ARBA" id="ARBA00011994"/>
    </source>
</evidence>
<comment type="catalytic activity">
    <reaction evidence="11">
        <text>pyruvate + phosphate + ATP = phosphoenolpyruvate + AMP + diphosphate + H(+)</text>
        <dbReference type="Rhea" id="RHEA:10756"/>
        <dbReference type="ChEBI" id="CHEBI:15361"/>
        <dbReference type="ChEBI" id="CHEBI:15378"/>
        <dbReference type="ChEBI" id="CHEBI:30616"/>
        <dbReference type="ChEBI" id="CHEBI:33019"/>
        <dbReference type="ChEBI" id="CHEBI:43474"/>
        <dbReference type="ChEBI" id="CHEBI:58702"/>
        <dbReference type="ChEBI" id="CHEBI:456215"/>
        <dbReference type="EC" id="2.7.9.1"/>
    </reaction>
</comment>
<evidence type="ECO:0000256" key="9">
    <source>
        <dbReference type="ARBA" id="ARBA00022840"/>
    </source>
</evidence>
<evidence type="ECO:0000256" key="5">
    <source>
        <dbReference type="ARBA" id="ARBA00022679"/>
    </source>
</evidence>
<dbReference type="InterPro" id="IPR013815">
    <property type="entry name" value="ATP_grasp_subdomain_1"/>
</dbReference>
<feature type="binding site" evidence="13">
    <location>
        <position position="766"/>
    </location>
    <ligand>
        <name>substrate</name>
    </ligand>
</feature>
<dbReference type="SUPFAM" id="SSF56059">
    <property type="entry name" value="Glutathione synthetase ATP-binding domain-like"/>
    <property type="match status" value="1"/>
</dbReference>
<feature type="domain" description="Pyruvate phosphate dikinase AMP/ATP-binding" evidence="16">
    <location>
        <begin position="301"/>
        <end position="354"/>
    </location>
</feature>
<dbReference type="eggNOG" id="COG1080">
    <property type="taxonomic scope" value="Bacteria"/>
</dbReference>
<feature type="domain" description="Pyruvate phosphate dikinase AMP/ATP-binding" evidence="16">
    <location>
        <begin position="54"/>
        <end position="288"/>
    </location>
</feature>
<evidence type="ECO:0000256" key="12">
    <source>
        <dbReference type="PIRSR" id="PIRSR000853-1"/>
    </source>
</evidence>
<keyword evidence="10 14" id="KW-0460">Magnesium</keyword>
<dbReference type="SUPFAM" id="SSF52009">
    <property type="entry name" value="Phosphohistidine domain"/>
    <property type="match status" value="1"/>
</dbReference>
<evidence type="ECO:0000259" key="17">
    <source>
        <dbReference type="Pfam" id="PF02896"/>
    </source>
</evidence>
<dbReference type="PANTHER" id="PTHR22931">
    <property type="entry name" value="PHOSPHOENOLPYRUVATE DIKINASE-RELATED"/>
    <property type="match status" value="1"/>
</dbReference>
<dbReference type="Pfam" id="PF00391">
    <property type="entry name" value="PEP-utilizers"/>
    <property type="match status" value="1"/>
</dbReference>
<dbReference type="InterPro" id="IPR023151">
    <property type="entry name" value="PEP_util_CS"/>
</dbReference>
<evidence type="ECO:0000256" key="10">
    <source>
        <dbReference type="ARBA" id="ARBA00022842"/>
    </source>
</evidence>
<dbReference type="RefSeq" id="WP_010011250.1">
    <property type="nucleotide sequence ID" value="NZ_AZCN01000005.1"/>
</dbReference>
<dbReference type="Gene3D" id="3.30.1490.20">
    <property type="entry name" value="ATP-grasp fold, A domain"/>
    <property type="match status" value="1"/>
</dbReference>
<evidence type="ECO:0000256" key="6">
    <source>
        <dbReference type="ARBA" id="ARBA00022723"/>
    </source>
</evidence>
<dbReference type="EC" id="2.7.9.1" evidence="3 11"/>
<evidence type="ECO:0000256" key="8">
    <source>
        <dbReference type="ARBA" id="ARBA00022777"/>
    </source>
</evidence>
<dbReference type="GeneID" id="65915786"/>
<dbReference type="NCBIfam" id="NF004531">
    <property type="entry name" value="PRK05878.1"/>
    <property type="match status" value="1"/>
</dbReference>
<keyword evidence="8 18" id="KW-0418">Kinase</keyword>
<proteinExistence type="inferred from homology"/>
<keyword evidence="9" id="KW-0067">ATP-binding</keyword>
<feature type="binding site" evidence="14">
    <location>
        <position position="766"/>
    </location>
    <ligand>
        <name>Mg(2+)</name>
        <dbReference type="ChEBI" id="CHEBI:18420"/>
    </ligand>
</feature>
<dbReference type="InterPro" id="IPR000121">
    <property type="entry name" value="PEP_util_C"/>
</dbReference>
<evidence type="ECO:0000259" key="16">
    <source>
        <dbReference type="Pfam" id="PF01326"/>
    </source>
</evidence>
<feature type="binding site" evidence="14">
    <location>
        <position position="742"/>
    </location>
    <ligand>
        <name>Mg(2+)</name>
        <dbReference type="ChEBI" id="CHEBI:18420"/>
    </ligand>
</feature>
<evidence type="ECO:0000256" key="11">
    <source>
        <dbReference type="PIRNR" id="PIRNR000853"/>
    </source>
</evidence>
<evidence type="ECO:0000259" key="15">
    <source>
        <dbReference type="Pfam" id="PF00391"/>
    </source>
</evidence>
<dbReference type="GO" id="GO:0016301">
    <property type="term" value="F:kinase activity"/>
    <property type="evidence" value="ECO:0007669"/>
    <property type="project" value="UniProtKB-UniRule"/>
</dbReference>
<feature type="binding site" evidence="13">
    <location>
        <position position="765"/>
    </location>
    <ligand>
        <name>substrate</name>
    </ligand>
</feature>
<dbReference type="Gene3D" id="3.20.20.60">
    <property type="entry name" value="Phosphoenolpyruvate-binding domains"/>
    <property type="match status" value="1"/>
</dbReference>
<feature type="binding site" evidence="13">
    <location>
        <position position="559"/>
    </location>
    <ligand>
        <name>substrate</name>
    </ligand>
</feature>
<keyword evidence="6 14" id="KW-0479">Metal-binding</keyword>
<feature type="binding site" evidence="13">
    <location>
        <position position="615"/>
    </location>
    <ligand>
        <name>substrate</name>
    </ligand>
</feature>
<comment type="cofactor">
    <cofactor evidence="1 11 14">
        <name>Mg(2+)</name>
        <dbReference type="ChEBI" id="CHEBI:18420"/>
    </cofactor>
</comment>
<dbReference type="Proteomes" id="UP000051181">
    <property type="component" value="Unassembled WGS sequence"/>
</dbReference>
<evidence type="ECO:0000256" key="13">
    <source>
        <dbReference type="PIRSR" id="PIRSR000853-2"/>
    </source>
</evidence>
<dbReference type="GO" id="GO:0046872">
    <property type="term" value="F:metal ion binding"/>
    <property type="evidence" value="ECO:0007669"/>
    <property type="project" value="UniProtKB-UniRule"/>
</dbReference>
<keyword evidence="18" id="KW-0670">Pyruvate</keyword>
<dbReference type="NCBIfam" id="TIGR01828">
    <property type="entry name" value="pyru_phos_dikin"/>
    <property type="match status" value="1"/>
</dbReference>
<accession>A0A0R1FEW3</accession>
<feature type="domain" description="PEP-utilising enzyme C-terminal" evidence="17">
    <location>
        <begin position="517"/>
        <end position="862"/>
    </location>
</feature>
<evidence type="ECO:0000313" key="19">
    <source>
        <dbReference type="Proteomes" id="UP000051181"/>
    </source>
</evidence>
<keyword evidence="7" id="KW-0547">Nucleotide-binding</keyword>
<dbReference type="GO" id="GO:0050242">
    <property type="term" value="F:pyruvate, phosphate dikinase activity"/>
    <property type="evidence" value="ECO:0007669"/>
    <property type="project" value="UniProtKB-UniRule"/>
</dbReference>
<dbReference type="Gene3D" id="1.20.80.30">
    <property type="match status" value="1"/>
</dbReference>
<keyword evidence="5" id="KW-0808">Transferase</keyword>
<evidence type="ECO:0000313" key="18">
    <source>
        <dbReference type="EMBL" id="KRK18995.1"/>
    </source>
</evidence>
<evidence type="ECO:0000256" key="2">
    <source>
        <dbReference type="ARBA" id="ARBA00007837"/>
    </source>
</evidence>
<feature type="active site" description="Proton donor" evidence="12">
    <location>
        <position position="828"/>
    </location>
</feature>
<dbReference type="PROSITE" id="PS00370">
    <property type="entry name" value="PEP_ENZYMES_PHOS_SITE"/>
    <property type="match status" value="1"/>
</dbReference>
<dbReference type="eggNOG" id="COG0574">
    <property type="taxonomic scope" value="Bacteria"/>
</dbReference>
<dbReference type="PANTHER" id="PTHR22931:SF9">
    <property type="entry name" value="PYRUVATE, PHOSPHATE DIKINASE 1, CHLOROPLASTIC"/>
    <property type="match status" value="1"/>
</dbReference>
<dbReference type="AlphaFoldDB" id="A0A0R1FEW3"/>
<dbReference type="PROSITE" id="PS00742">
    <property type="entry name" value="PEP_ENZYMES_2"/>
    <property type="match status" value="1"/>
</dbReference>
<dbReference type="Gene3D" id="3.30.470.20">
    <property type="entry name" value="ATP-grasp fold, B domain"/>
    <property type="match status" value="1"/>
</dbReference>
<evidence type="ECO:0000256" key="14">
    <source>
        <dbReference type="PIRSR" id="PIRSR000853-3"/>
    </source>
</evidence>
<dbReference type="PIRSF" id="PIRSF000853">
    <property type="entry name" value="PPDK"/>
    <property type="match status" value="1"/>
</dbReference>
<protein>
    <recommendedName>
        <fullName evidence="4 11">Pyruvate, phosphate dikinase</fullName>
        <ecNumber evidence="3 11">2.7.9.1</ecNumber>
    </recommendedName>
</protein>
<dbReference type="InterPro" id="IPR018274">
    <property type="entry name" value="PEP_util_AS"/>
</dbReference>
<comment type="similarity">
    <text evidence="2 11">Belongs to the PEP-utilizing enzyme family.</text>
</comment>
<feature type="binding site" evidence="13">
    <location>
        <position position="763"/>
    </location>
    <ligand>
        <name>substrate</name>
    </ligand>
</feature>
<reference evidence="18 19" key="1">
    <citation type="journal article" date="2015" name="Genome Announc.">
        <title>Expanding the biotechnology potential of lactobacilli through comparative genomics of 213 strains and associated genera.</title>
        <authorList>
            <person name="Sun Z."/>
            <person name="Harris H.M."/>
            <person name="McCann A."/>
            <person name="Guo C."/>
            <person name="Argimon S."/>
            <person name="Zhang W."/>
            <person name="Yang X."/>
            <person name="Jeffery I.B."/>
            <person name="Cooney J.C."/>
            <person name="Kagawa T.F."/>
            <person name="Liu W."/>
            <person name="Song Y."/>
            <person name="Salvetti E."/>
            <person name="Wrobel A."/>
            <person name="Rasinkangas P."/>
            <person name="Parkhill J."/>
            <person name="Rea M.C."/>
            <person name="O'Sullivan O."/>
            <person name="Ritari J."/>
            <person name="Douillard F.P."/>
            <person name="Paul Ross R."/>
            <person name="Yang R."/>
            <person name="Briner A.E."/>
            <person name="Felis G.E."/>
            <person name="de Vos W.M."/>
            <person name="Barrangou R."/>
            <person name="Klaenhammer T.R."/>
            <person name="Caufield P.W."/>
            <person name="Cui Y."/>
            <person name="Zhang H."/>
            <person name="O'Toole P.W."/>
        </authorList>
    </citation>
    <scope>NUCLEOTIDE SEQUENCE [LARGE SCALE GENOMIC DNA]</scope>
    <source>
        <strain evidence="18 19">DSM 20001</strain>
    </source>
</reference>
<dbReference type="SUPFAM" id="SSF51621">
    <property type="entry name" value="Phosphoenolpyruvate/pyruvate domain"/>
    <property type="match status" value="1"/>
</dbReference>
<feature type="binding site" evidence="13">
    <location>
        <position position="764"/>
    </location>
    <ligand>
        <name>substrate</name>
    </ligand>
</feature>
<dbReference type="GO" id="GO:0005524">
    <property type="term" value="F:ATP binding"/>
    <property type="evidence" value="ECO:0007669"/>
    <property type="project" value="UniProtKB-UniRule"/>
</dbReference>
<dbReference type="Pfam" id="PF01326">
    <property type="entry name" value="PPDK_N"/>
    <property type="match status" value="2"/>
</dbReference>
<dbReference type="EMBL" id="AZCN01000005">
    <property type="protein sequence ID" value="KRK18995.1"/>
    <property type="molecule type" value="Genomic_DNA"/>
</dbReference>
<comment type="caution">
    <text evidence="18">The sequence shown here is derived from an EMBL/GenBank/DDBJ whole genome shotgun (WGS) entry which is preliminary data.</text>
</comment>
<dbReference type="PATRIC" id="fig|913848.6.peg.1825"/>
<feature type="binding site" evidence="13">
    <location>
        <position position="742"/>
    </location>
    <ligand>
        <name>substrate</name>
    </ligand>
</feature>
<dbReference type="InterPro" id="IPR010121">
    <property type="entry name" value="Pyruvate_phosphate_dikinase"/>
</dbReference>
<organism evidence="18 19">
    <name type="scientific">Loigolactobacillus coryniformis subsp. coryniformis KCTC 3167 = DSM 20001</name>
    <dbReference type="NCBI Taxonomy" id="913848"/>
    <lineage>
        <taxon>Bacteria</taxon>
        <taxon>Bacillati</taxon>
        <taxon>Bacillota</taxon>
        <taxon>Bacilli</taxon>
        <taxon>Lactobacillales</taxon>
        <taxon>Lactobacillaceae</taxon>
        <taxon>Loigolactobacillus</taxon>
    </lineage>
</organism>
<dbReference type="Gene3D" id="3.50.30.10">
    <property type="entry name" value="Phosphohistidine domain"/>
    <property type="match status" value="1"/>
</dbReference>
<gene>
    <name evidence="18" type="ORF">FD22_GL001782</name>
</gene>
<feature type="domain" description="PEP-utilising enzyme mobile" evidence="15">
    <location>
        <begin position="420"/>
        <end position="486"/>
    </location>
</feature>
<dbReference type="InterPro" id="IPR036637">
    <property type="entry name" value="Phosphohistidine_dom_sf"/>
</dbReference>
<dbReference type="InterPro" id="IPR008279">
    <property type="entry name" value="PEP-util_enz_mobile_dom"/>
</dbReference>
<evidence type="ECO:0000256" key="1">
    <source>
        <dbReference type="ARBA" id="ARBA00001946"/>
    </source>
</evidence>
<dbReference type="InterPro" id="IPR015813">
    <property type="entry name" value="Pyrv/PenolPyrv_kinase-like_dom"/>
</dbReference>
<dbReference type="InterPro" id="IPR002192">
    <property type="entry name" value="PPDK_AMP/ATP-bd"/>
</dbReference>